<dbReference type="PANTHER" id="PTHR23112">
    <property type="entry name" value="G PROTEIN-COUPLED RECEPTOR 157-RELATED"/>
    <property type="match status" value="1"/>
</dbReference>
<comment type="subcellular location">
    <subcellularLocation>
        <location evidence="1">Membrane</location>
        <topology evidence="1">Multi-pass membrane protein</topology>
    </subcellularLocation>
</comment>
<keyword evidence="2 5" id="KW-0812">Transmembrane</keyword>
<feature type="transmembrane region" description="Helical" evidence="5">
    <location>
        <begin position="109"/>
        <end position="125"/>
    </location>
</feature>
<name>A0A8H4T4V6_9HYPO</name>
<accession>A0A8H4T4V6</accession>
<evidence type="ECO:0000313" key="8">
    <source>
        <dbReference type="Proteomes" id="UP000604273"/>
    </source>
</evidence>
<gene>
    <name evidence="7" type="ORF">FGADI_7527</name>
</gene>
<evidence type="ECO:0000256" key="4">
    <source>
        <dbReference type="ARBA" id="ARBA00023136"/>
    </source>
</evidence>
<evidence type="ECO:0000259" key="6">
    <source>
        <dbReference type="Pfam" id="PF11710"/>
    </source>
</evidence>
<proteinExistence type="predicted"/>
<dbReference type="GO" id="GO:0004930">
    <property type="term" value="F:G protein-coupled receptor activity"/>
    <property type="evidence" value="ECO:0007669"/>
    <property type="project" value="TreeGrafter"/>
</dbReference>
<keyword evidence="3 5" id="KW-1133">Transmembrane helix</keyword>
<sequence length="389" mass="43590">MESPMHIYHREALAAPADRSEMVLQSIVILVVSILSILGAGWIIVFKSLRSFRHQLILGLAASDFLMALNFLSSTAMNIHGKEIGAPEHQTFCSFNGFMTQVFVIQTDYWVLTIALCTYVILAGYKSLSSWVQDQRIFLSCLPWALSLLWAGIGLKLAGYGDIGAWCWFTSDKVRLLANFVPRWVIIITILSMYARLYFILRKSHKSFISLGNSNSASEPSRDRTITRSNHDVWRYHESDAAGRRRLQRVYCAIDDYVSRRVYAGMDTTYVHSDISDHQAYSGSICIADDRQGFVDAIIYGVNESSVSRWRELLFSSGDKDATEIASARNIDTRVSTRVQSSAAVASSASSSKVIITTSIEQETSSLDKDDGVELTEMRPVFRQNSGLR</sequence>
<evidence type="ECO:0000256" key="5">
    <source>
        <dbReference type="SAM" id="Phobius"/>
    </source>
</evidence>
<feature type="domain" description="Glucose receptor Git3-like N-terminal" evidence="6">
    <location>
        <begin position="25"/>
        <end position="206"/>
    </location>
</feature>
<dbReference type="EMBL" id="JABFAI010000179">
    <property type="protein sequence ID" value="KAF4951329.1"/>
    <property type="molecule type" value="Genomic_DNA"/>
</dbReference>
<evidence type="ECO:0000313" key="7">
    <source>
        <dbReference type="EMBL" id="KAF4951329.1"/>
    </source>
</evidence>
<evidence type="ECO:0000256" key="3">
    <source>
        <dbReference type="ARBA" id="ARBA00022989"/>
    </source>
</evidence>
<comment type="caution">
    <text evidence="7">The sequence shown here is derived from an EMBL/GenBank/DDBJ whole genome shotgun (WGS) entry which is preliminary data.</text>
</comment>
<organism evidence="7 8">
    <name type="scientific">Fusarium gaditjirri</name>
    <dbReference type="NCBI Taxonomy" id="282569"/>
    <lineage>
        <taxon>Eukaryota</taxon>
        <taxon>Fungi</taxon>
        <taxon>Dikarya</taxon>
        <taxon>Ascomycota</taxon>
        <taxon>Pezizomycotina</taxon>
        <taxon>Sordariomycetes</taxon>
        <taxon>Hypocreomycetidae</taxon>
        <taxon>Hypocreales</taxon>
        <taxon>Nectriaceae</taxon>
        <taxon>Fusarium</taxon>
        <taxon>Fusarium nisikadoi species complex</taxon>
    </lineage>
</organism>
<keyword evidence="8" id="KW-1185">Reference proteome</keyword>
<dbReference type="SUPFAM" id="SSF81321">
    <property type="entry name" value="Family A G protein-coupled receptor-like"/>
    <property type="match status" value="1"/>
</dbReference>
<dbReference type="GO" id="GO:0007189">
    <property type="term" value="P:adenylate cyclase-activating G protein-coupled receptor signaling pathway"/>
    <property type="evidence" value="ECO:0007669"/>
    <property type="project" value="TreeGrafter"/>
</dbReference>
<feature type="transmembrane region" description="Helical" evidence="5">
    <location>
        <begin position="56"/>
        <end position="73"/>
    </location>
</feature>
<dbReference type="GO" id="GO:0005886">
    <property type="term" value="C:plasma membrane"/>
    <property type="evidence" value="ECO:0007669"/>
    <property type="project" value="TreeGrafter"/>
</dbReference>
<reference evidence="7" key="2">
    <citation type="submission" date="2020-05" db="EMBL/GenBank/DDBJ databases">
        <authorList>
            <person name="Kim H.-S."/>
            <person name="Proctor R.H."/>
            <person name="Brown D.W."/>
        </authorList>
    </citation>
    <scope>NUCLEOTIDE SEQUENCE</scope>
    <source>
        <strain evidence="7">NRRL 45417</strain>
    </source>
</reference>
<feature type="transmembrane region" description="Helical" evidence="5">
    <location>
        <begin position="137"/>
        <end position="160"/>
    </location>
</feature>
<evidence type="ECO:0000256" key="1">
    <source>
        <dbReference type="ARBA" id="ARBA00004141"/>
    </source>
</evidence>
<feature type="transmembrane region" description="Helical" evidence="5">
    <location>
        <begin position="23"/>
        <end position="44"/>
    </location>
</feature>
<reference evidence="7" key="1">
    <citation type="journal article" date="2020" name="BMC Genomics">
        <title>Correction to: Identification and distribution of gene clusters required for synthesis of sphingolipid metabolism inhibitors in diverse species of the filamentous fungus Fusarium.</title>
        <authorList>
            <person name="Kim H.S."/>
            <person name="Lohmar J.M."/>
            <person name="Busman M."/>
            <person name="Brown D.W."/>
            <person name="Naumann T.A."/>
            <person name="Divon H.H."/>
            <person name="Lysoe E."/>
            <person name="Uhlig S."/>
            <person name="Proctor R.H."/>
        </authorList>
    </citation>
    <scope>NUCLEOTIDE SEQUENCE</scope>
    <source>
        <strain evidence="7">NRRL 45417</strain>
    </source>
</reference>
<dbReference type="Pfam" id="PF11710">
    <property type="entry name" value="Git3"/>
    <property type="match status" value="1"/>
</dbReference>
<dbReference type="Gene3D" id="1.20.1070.10">
    <property type="entry name" value="Rhodopsin 7-helix transmembrane proteins"/>
    <property type="match status" value="1"/>
</dbReference>
<protein>
    <recommendedName>
        <fullName evidence="6">Glucose receptor Git3-like N-terminal domain-containing protein</fullName>
    </recommendedName>
</protein>
<dbReference type="OrthoDB" id="100006at2759"/>
<dbReference type="AlphaFoldDB" id="A0A8H4T4V6"/>
<dbReference type="InterPro" id="IPR023041">
    <property type="entry name" value="Glucose_rcpt_Git3-like_N"/>
</dbReference>
<dbReference type="PANTHER" id="PTHR23112:SF0">
    <property type="entry name" value="TRANSMEMBRANE PROTEIN 116"/>
    <property type="match status" value="1"/>
</dbReference>
<dbReference type="Proteomes" id="UP000604273">
    <property type="component" value="Unassembled WGS sequence"/>
</dbReference>
<feature type="transmembrane region" description="Helical" evidence="5">
    <location>
        <begin position="180"/>
        <end position="201"/>
    </location>
</feature>
<evidence type="ECO:0000256" key="2">
    <source>
        <dbReference type="ARBA" id="ARBA00022692"/>
    </source>
</evidence>
<keyword evidence="4 5" id="KW-0472">Membrane</keyword>